<proteinExistence type="predicted"/>
<dbReference type="PANTHER" id="PTHR14859:SF15">
    <property type="entry name" value="ENDONUCLEASE_EXONUCLEASE_PHOSPHATASE DOMAIN-CONTAINING PROTEIN"/>
    <property type="match status" value="1"/>
</dbReference>
<dbReference type="AlphaFoldDB" id="A0AAU7JYD8"/>
<evidence type="ECO:0000313" key="2">
    <source>
        <dbReference type="EMBL" id="XBO45360.1"/>
    </source>
</evidence>
<keyword evidence="2" id="KW-0378">Hydrolase</keyword>
<dbReference type="Pfam" id="PF03372">
    <property type="entry name" value="Exo_endo_phos"/>
    <property type="match status" value="1"/>
</dbReference>
<name>A0AAU7JYD8_9MICO</name>
<accession>A0AAU7JYD8</accession>
<dbReference type="InterPro" id="IPR036691">
    <property type="entry name" value="Endo/exonu/phosph_ase_sf"/>
</dbReference>
<dbReference type="PANTHER" id="PTHR14859">
    <property type="entry name" value="CALCOFLUOR WHITE HYPERSENSITIVE PROTEIN PRECURSOR"/>
    <property type="match status" value="1"/>
</dbReference>
<gene>
    <name evidence="2" type="ORF">ABEG17_08520</name>
</gene>
<dbReference type="InterPro" id="IPR051916">
    <property type="entry name" value="GPI-anchor_lipid_remodeler"/>
</dbReference>
<dbReference type="RefSeq" id="WP_406832853.1">
    <property type="nucleotide sequence ID" value="NZ_CP157483.1"/>
</dbReference>
<reference evidence="2" key="1">
    <citation type="submission" date="2024-05" db="EMBL/GenBank/DDBJ databases">
        <authorList>
            <person name="Kim S."/>
            <person name="Heo J."/>
            <person name="Choi H."/>
            <person name="Choi Y."/>
            <person name="Kwon S.-W."/>
            <person name="Kim Y."/>
        </authorList>
    </citation>
    <scope>NUCLEOTIDE SEQUENCE</scope>
    <source>
        <strain evidence="2">KACC 23699</strain>
    </source>
</reference>
<sequence>MHLPVLTYNIHSGVGIDDVLDLDRIAAVIAGSGAELVALQEVDRHRRARSAFADQPGQLADRLGMHLAYAACLDDEPAHPGAGRAQYGTALLSTRPLVDVSTTLLPRFPGSEQRGLLEASVELGGASLRVLGTHLQWDREDERLAQARAVTATLDDRPTLLLGDLNTTPGSATYEHLATRLDDSWARVGEGEGHTFDAELPPRRIDYVWVGGGVRPLGARVLPSPASDHAALLVQVEVPVPPS</sequence>
<dbReference type="GO" id="GO:0016020">
    <property type="term" value="C:membrane"/>
    <property type="evidence" value="ECO:0007669"/>
    <property type="project" value="GOC"/>
</dbReference>
<dbReference type="EMBL" id="CP157483">
    <property type="protein sequence ID" value="XBO45360.1"/>
    <property type="molecule type" value="Genomic_DNA"/>
</dbReference>
<dbReference type="GO" id="GO:0004519">
    <property type="term" value="F:endonuclease activity"/>
    <property type="evidence" value="ECO:0007669"/>
    <property type="project" value="UniProtKB-KW"/>
</dbReference>
<organism evidence="2">
    <name type="scientific">Pedococcus sp. KACC 23699</name>
    <dbReference type="NCBI Taxonomy" id="3149228"/>
    <lineage>
        <taxon>Bacteria</taxon>
        <taxon>Bacillati</taxon>
        <taxon>Actinomycetota</taxon>
        <taxon>Actinomycetes</taxon>
        <taxon>Micrococcales</taxon>
        <taxon>Intrasporangiaceae</taxon>
        <taxon>Pedococcus</taxon>
    </lineage>
</organism>
<dbReference type="Gene3D" id="3.60.10.10">
    <property type="entry name" value="Endonuclease/exonuclease/phosphatase"/>
    <property type="match status" value="1"/>
</dbReference>
<keyword evidence="2" id="KW-0540">Nuclease</keyword>
<feature type="domain" description="Endonuclease/exonuclease/phosphatase" evidence="1">
    <location>
        <begin position="6"/>
        <end position="229"/>
    </location>
</feature>
<dbReference type="GO" id="GO:0006506">
    <property type="term" value="P:GPI anchor biosynthetic process"/>
    <property type="evidence" value="ECO:0007669"/>
    <property type="project" value="TreeGrafter"/>
</dbReference>
<keyword evidence="2" id="KW-0255">Endonuclease</keyword>
<evidence type="ECO:0000259" key="1">
    <source>
        <dbReference type="Pfam" id="PF03372"/>
    </source>
</evidence>
<dbReference type="SUPFAM" id="SSF56219">
    <property type="entry name" value="DNase I-like"/>
    <property type="match status" value="1"/>
</dbReference>
<protein>
    <submittedName>
        <fullName evidence="2">Endonuclease/exonuclease/phosphatase family protein</fullName>
    </submittedName>
</protein>
<dbReference type="InterPro" id="IPR005135">
    <property type="entry name" value="Endo/exonuclease/phosphatase"/>
</dbReference>